<dbReference type="InterPro" id="IPR050091">
    <property type="entry name" value="PKS_NRPS_Biosynth_Enz"/>
</dbReference>
<dbReference type="PANTHER" id="PTHR43775:SF52">
    <property type="entry name" value="STEREOSELECTIVE KETO-REDUCTASE AF490"/>
    <property type="match status" value="1"/>
</dbReference>
<feature type="signal peptide" evidence="2">
    <location>
        <begin position="1"/>
        <end position="21"/>
    </location>
</feature>
<evidence type="ECO:0000313" key="4">
    <source>
        <dbReference type="EMBL" id="KAF9494106.1"/>
    </source>
</evidence>
<dbReference type="AlphaFoldDB" id="A0A9P6D614"/>
<dbReference type="InterPro" id="IPR016039">
    <property type="entry name" value="Thiolase-like"/>
</dbReference>
<dbReference type="GO" id="GO:0006633">
    <property type="term" value="P:fatty acid biosynthetic process"/>
    <property type="evidence" value="ECO:0007669"/>
    <property type="project" value="TreeGrafter"/>
</dbReference>
<evidence type="ECO:0000313" key="5">
    <source>
        <dbReference type="Proteomes" id="UP000807025"/>
    </source>
</evidence>
<dbReference type="SMART" id="SM00825">
    <property type="entry name" value="PKS_KS"/>
    <property type="match status" value="1"/>
</dbReference>
<accession>A0A9P6D614</accession>
<gene>
    <name evidence="4" type="ORF">BDN71DRAFT_1449440</name>
</gene>
<feature type="chain" id="PRO_5040498916" evidence="2">
    <location>
        <begin position="22"/>
        <end position="324"/>
    </location>
</feature>
<dbReference type="OrthoDB" id="5334845at2759"/>
<evidence type="ECO:0000256" key="1">
    <source>
        <dbReference type="RuleBase" id="RU003694"/>
    </source>
</evidence>
<keyword evidence="1" id="KW-0808">Transferase</keyword>
<dbReference type="SUPFAM" id="SSF53901">
    <property type="entry name" value="Thiolase-like"/>
    <property type="match status" value="1"/>
</dbReference>
<comment type="similarity">
    <text evidence="1">Belongs to the thiolase-like superfamily. Beta-ketoacyl-ACP synthases family.</text>
</comment>
<organism evidence="4 5">
    <name type="scientific">Pleurotus eryngii</name>
    <name type="common">Boletus of the steppes</name>
    <dbReference type="NCBI Taxonomy" id="5323"/>
    <lineage>
        <taxon>Eukaryota</taxon>
        <taxon>Fungi</taxon>
        <taxon>Dikarya</taxon>
        <taxon>Basidiomycota</taxon>
        <taxon>Agaricomycotina</taxon>
        <taxon>Agaricomycetes</taxon>
        <taxon>Agaricomycetidae</taxon>
        <taxon>Agaricales</taxon>
        <taxon>Pleurotineae</taxon>
        <taxon>Pleurotaceae</taxon>
        <taxon>Pleurotus</taxon>
    </lineage>
</organism>
<keyword evidence="5" id="KW-1185">Reference proteome</keyword>
<name>A0A9P6D614_PLEER</name>
<keyword evidence="2" id="KW-0732">Signal</keyword>
<dbReference type="InterPro" id="IPR014030">
    <property type="entry name" value="Ketoacyl_synth_N"/>
</dbReference>
<dbReference type="PROSITE" id="PS52004">
    <property type="entry name" value="KS3_2"/>
    <property type="match status" value="1"/>
</dbReference>
<dbReference type="PANTHER" id="PTHR43775">
    <property type="entry name" value="FATTY ACID SYNTHASE"/>
    <property type="match status" value="1"/>
</dbReference>
<dbReference type="Gene3D" id="3.40.47.10">
    <property type="match status" value="1"/>
</dbReference>
<evidence type="ECO:0000259" key="3">
    <source>
        <dbReference type="PROSITE" id="PS52004"/>
    </source>
</evidence>
<comment type="caution">
    <text evidence="4">The sequence shown here is derived from an EMBL/GenBank/DDBJ whole genome shotgun (WGS) entry which is preliminary data.</text>
</comment>
<dbReference type="Proteomes" id="UP000807025">
    <property type="component" value="Unassembled WGS sequence"/>
</dbReference>
<dbReference type="GO" id="GO:0044550">
    <property type="term" value="P:secondary metabolite biosynthetic process"/>
    <property type="evidence" value="ECO:0007669"/>
    <property type="project" value="TreeGrafter"/>
</dbReference>
<dbReference type="GO" id="GO:0004312">
    <property type="term" value="F:fatty acid synthase activity"/>
    <property type="evidence" value="ECO:0007669"/>
    <property type="project" value="TreeGrafter"/>
</dbReference>
<evidence type="ECO:0000256" key="2">
    <source>
        <dbReference type="SAM" id="SignalP"/>
    </source>
</evidence>
<protein>
    <submittedName>
        <fullName evidence="4">Thiolase-like protein</fullName>
    </submittedName>
</protein>
<feature type="domain" description="Ketosynthase family 3 (KS3)" evidence="3">
    <location>
        <begin position="11"/>
        <end position="324"/>
    </location>
</feature>
<reference evidence="4" key="1">
    <citation type="submission" date="2020-11" db="EMBL/GenBank/DDBJ databases">
        <authorList>
            <consortium name="DOE Joint Genome Institute"/>
            <person name="Ahrendt S."/>
            <person name="Riley R."/>
            <person name="Andreopoulos W."/>
            <person name="Labutti K."/>
            <person name="Pangilinan J."/>
            <person name="Ruiz-Duenas F.J."/>
            <person name="Barrasa J.M."/>
            <person name="Sanchez-Garcia M."/>
            <person name="Camarero S."/>
            <person name="Miyauchi S."/>
            <person name="Serrano A."/>
            <person name="Linde D."/>
            <person name="Babiker R."/>
            <person name="Drula E."/>
            <person name="Ayuso-Fernandez I."/>
            <person name="Pacheco R."/>
            <person name="Padilla G."/>
            <person name="Ferreira P."/>
            <person name="Barriuso J."/>
            <person name="Kellner H."/>
            <person name="Castanera R."/>
            <person name="Alfaro M."/>
            <person name="Ramirez L."/>
            <person name="Pisabarro A.G."/>
            <person name="Kuo A."/>
            <person name="Tritt A."/>
            <person name="Lipzen A."/>
            <person name="He G."/>
            <person name="Yan M."/>
            <person name="Ng V."/>
            <person name="Cullen D."/>
            <person name="Martin F."/>
            <person name="Rosso M.-N."/>
            <person name="Henrissat B."/>
            <person name="Hibbett D."/>
            <person name="Martinez A.T."/>
            <person name="Grigoriev I.V."/>
        </authorList>
    </citation>
    <scope>NUCLEOTIDE SEQUENCE</scope>
    <source>
        <strain evidence="4">ATCC 90797</strain>
    </source>
</reference>
<dbReference type="InterPro" id="IPR014031">
    <property type="entry name" value="Ketoacyl_synth_C"/>
</dbReference>
<dbReference type="Pfam" id="PF02801">
    <property type="entry name" value="Ketoacyl-synt_C"/>
    <property type="match status" value="1"/>
</dbReference>
<proteinExistence type="inferred from homology"/>
<sequence>MASSIPLLGSLDLVCAVGVSCRLPGEVMRPDALWDILGSEYQRASSSSLPHSREFASYKPGHSIPNHKGQWLGAAEPEAIDAFFGIRDTDAATLHPNTRLSLELTQEALESTGIPPSSLRGKNVAVIVGVSNADGRGMKRSQYTSSAPSASHHSWATSSDPSGIAGHISYLFDFCGISSTVSNVCDGGALAIHNGVLALQQGNADIAIICAIATHVAPSAFASSPDANGYPPVEGAVFFILKPLSAGRASGDAVLGIIRGIALRHYDSTRSLNTSSVEAHIEVAERAMLNANVDPHDIALVEVHDAEIPPSQSECLVGPPASKN</sequence>
<dbReference type="EMBL" id="MU154577">
    <property type="protein sequence ID" value="KAF9494106.1"/>
    <property type="molecule type" value="Genomic_DNA"/>
</dbReference>
<dbReference type="InterPro" id="IPR020841">
    <property type="entry name" value="PKS_Beta-ketoAc_synthase_dom"/>
</dbReference>
<dbReference type="Pfam" id="PF00109">
    <property type="entry name" value="ketoacyl-synt"/>
    <property type="match status" value="1"/>
</dbReference>